<sequence length="234" mass="26105">MRTKNKTKRVMPRKLVVRTNPQSIAAEQYRTIRTNINFSIPELDSKVLLFTSPAKEEGKSTTAANMAIVFAETGKKVLLVDADMRRPTLFRTFQLGNSTGLSNLLLRKGNLKHSVKASGIANLDLLMSGQIPPNPAELLESDALDELLEEMRGLYDYVLFDSPPILSVTDSKILANRCDGTVLVINTGKSEKISVEKARDSLATSKAFIVGVVLNNYPMTNENYYYHNYNEEMN</sequence>
<evidence type="ECO:0000256" key="8">
    <source>
        <dbReference type="ARBA" id="ARBA00051245"/>
    </source>
</evidence>
<gene>
    <name evidence="10" type="ORF">I858_011800</name>
</gene>
<dbReference type="GO" id="GO:0004715">
    <property type="term" value="F:non-membrane spanning protein tyrosine kinase activity"/>
    <property type="evidence" value="ECO:0007669"/>
    <property type="project" value="UniProtKB-EC"/>
</dbReference>
<reference evidence="10" key="1">
    <citation type="submission" date="2016-10" db="EMBL/GenBank/DDBJ databases">
        <authorList>
            <person name="See-Too W.S."/>
        </authorList>
    </citation>
    <scope>NUCLEOTIDE SEQUENCE</scope>
    <source>
        <strain evidence="10">L10.15</strain>
    </source>
</reference>
<dbReference type="FunFam" id="3.40.50.300:FF:000527">
    <property type="entry name" value="Tyrosine-protein kinase etk"/>
    <property type="match status" value="1"/>
</dbReference>
<proteinExistence type="inferred from homology"/>
<evidence type="ECO:0000256" key="3">
    <source>
        <dbReference type="ARBA" id="ARBA00022679"/>
    </source>
</evidence>
<keyword evidence="5" id="KW-0418">Kinase</keyword>
<dbReference type="GO" id="GO:0005524">
    <property type="term" value="F:ATP binding"/>
    <property type="evidence" value="ECO:0007669"/>
    <property type="project" value="UniProtKB-KW"/>
</dbReference>
<evidence type="ECO:0000256" key="7">
    <source>
        <dbReference type="ARBA" id="ARBA00023137"/>
    </source>
</evidence>
<organism evidence="10 11">
    <name type="scientific">Planococcus versutus</name>
    <dbReference type="NCBI Taxonomy" id="1302659"/>
    <lineage>
        <taxon>Bacteria</taxon>
        <taxon>Bacillati</taxon>
        <taxon>Bacillota</taxon>
        <taxon>Bacilli</taxon>
        <taxon>Bacillales</taxon>
        <taxon>Caryophanaceae</taxon>
        <taxon>Planococcus</taxon>
    </lineage>
</organism>
<evidence type="ECO:0000256" key="5">
    <source>
        <dbReference type="ARBA" id="ARBA00022777"/>
    </source>
</evidence>
<keyword evidence="6" id="KW-0067">ATP-binding</keyword>
<evidence type="ECO:0000256" key="4">
    <source>
        <dbReference type="ARBA" id="ARBA00022741"/>
    </source>
</evidence>
<keyword evidence="11" id="KW-1185">Reference proteome</keyword>
<keyword evidence="4" id="KW-0547">Nucleotide-binding</keyword>
<evidence type="ECO:0000256" key="2">
    <source>
        <dbReference type="ARBA" id="ARBA00011903"/>
    </source>
</evidence>
<dbReference type="PANTHER" id="PTHR32309:SF13">
    <property type="entry name" value="FERRIC ENTEROBACTIN TRANSPORT PROTEIN FEPE"/>
    <property type="match status" value="1"/>
</dbReference>
<dbReference type="AlphaFoldDB" id="A0A1B1S3A4"/>
<evidence type="ECO:0000313" key="10">
    <source>
        <dbReference type="EMBL" id="ANU27670.1"/>
    </source>
</evidence>
<dbReference type="PANTHER" id="PTHR32309">
    <property type="entry name" value="TYROSINE-PROTEIN KINASE"/>
    <property type="match status" value="1"/>
</dbReference>
<feature type="domain" description="AAA" evidence="9">
    <location>
        <begin position="58"/>
        <end position="176"/>
    </location>
</feature>
<evidence type="ECO:0000259" key="9">
    <source>
        <dbReference type="Pfam" id="PF13614"/>
    </source>
</evidence>
<dbReference type="Proteomes" id="UP000053354">
    <property type="component" value="Chromosome"/>
</dbReference>
<name>A0A1B1S3A4_9BACL</name>
<dbReference type="InterPro" id="IPR005702">
    <property type="entry name" value="Wzc-like_C"/>
</dbReference>
<dbReference type="STRING" id="1302659.I858_011800"/>
<dbReference type="InterPro" id="IPR025669">
    <property type="entry name" value="AAA_dom"/>
</dbReference>
<dbReference type="InterPro" id="IPR027417">
    <property type="entry name" value="P-loop_NTPase"/>
</dbReference>
<accession>A0A1B1S3A4</accession>
<dbReference type="OrthoDB" id="9794577at2"/>
<dbReference type="KEGG" id="pll:I858_011800"/>
<keyword evidence="3" id="KW-0808">Transferase</keyword>
<dbReference type="InterPro" id="IPR050445">
    <property type="entry name" value="Bact_polysacc_biosynth/exp"/>
</dbReference>
<dbReference type="SUPFAM" id="SSF52540">
    <property type="entry name" value="P-loop containing nucleoside triphosphate hydrolases"/>
    <property type="match status" value="1"/>
</dbReference>
<dbReference type="GO" id="GO:0042802">
    <property type="term" value="F:identical protein binding"/>
    <property type="evidence" value="ECO:0007669"/>
    <property type="project" value="UniProtKB-ARBA"/>
</dbReference>
<protein>
    <recommendedName>
        <fullName evidence="2">non-specific protein-tyrosine kinase</fullName>
        <ecNumber evidence="2">2.7.10.2</ecNumber>
    </recommendedName>
</protein>
<comment type="similarity">
    <text evidence="1">Belongs to the CpsD/CapB family.</text>
</comment>
<dbReference type="GO" id="GO:0005886">
    <property type="term" value="C:plasma membrane"/>
    <property type="evidence" value="ECO:0007669"/>
    <property type="project" value="UniProtKB-ARBA"/>
</dbReference>
<evidence type="ECO:0000256" key="6">
    <source>
        <dbReference type="ARBA" id="ARBA00022840"/>
    </source>
</evidence>
<dbReference type="Gene3D" id="3.40.50.300">
    <property type="entry name" value="P-loop containing nucleotide triphosphate hydrolases"/>
    <property type="match status" value="1"/>
</dbReference>
<dbReference type="Pfam" id="PF13614">
    <property type="entry name" value="AAA_31"/>
    <property type="match status" value="1"/>
</dbReference>
<dbReference type="NCBIfam" id="TIGR01007">
    <property type="entry name" value="eps_fam"/>
    <property type="match status" value="1"/>
</dbReference>
<dbReference type="EC" id="2.7.10.2" evidence="2"/>
<dbReference type="CDD" id="cd05387">
    <property type="entry name" value="BY-kinase"/>
    <property type="match status" value="1"/>
</dbReference>
<evidence type="ECO:0000256" key="1">
    <source>
        <dbReference type="ARBA" id="ARBA00007316"/>
    </source>
</evidence>
<dbReference type="EMBL" id="CP016540">
    <property type="protein sequence ID" value="ANU27670.1"/>
    <property type="molecule type" value="Genomic_DNA"/>
</dbReference>
<evidence type="ECO:0000313" key="11">
    <source>
        <dbReference type="Proteomes" id="UP000053354"/>
    </source>
</evidence>
<comment type="catalytic activity">
    <reaction evidence="8">
        <text>L-tyrosyl-[protein] + ATP = O-phospho-L-tyrosyl-[protein] + ADP + H(+)</text>
        <dbReference type="Rhea" id="RHEA:10596"/>
        <dbReference type="Rhea" id="RHEA-COMP:10136"/>
        <dbReference type="Rhea" id="RHEA-COMP:20101"/>
        <dbReference type="ChEBI" id="CHEBI:15378"/>
        <dbReference type="ChEBI" id="CHEBI:30616"/>
        <dbReference type="ChEBI" id="CHEBI:46858"/>
        <dbReference type="ChEBI" id="CHEBI:61978"/>
        <dbReference type="ChEBI" id="CHEBI:456216"/>
        <dbReference type="EC" id="2.7.10.2"/>
    </reaction>
</comment>
<keyword evidence="7" id="KW-0829">Tyrosine-protein kinase</keyword>